<accession>A0A5C1AC52</accession>
<dbReference type="InterPro" id="IPR050697">
    <property type="entry name" value="Adenylyl/Guanylyl_Cyclase_3/4"/>
</dbReference>
<dbReference type="SMART" id="SM00044">
    <property type="entry name" value="CYCc"/>
    <property type="match status" value="1"/>
</dbReference>
<dbReference type="Proteomes" id="UP000324974">
    <property type="component" value="Chromosome"/>
</dbReference>
<dbReference type="OrthoDB" id="9806704at2"/>
<dbReference type="Pfam" id="PF00211">
    <property type="entry name" value="Guanylate_cyc"/>
    <property type="match status" value="1"/>
</dbReference>
<dbReference type="PROSITE" id="PS50125">
    <property type="entry name" value="GUANYLATE_CYCLASE_2"/>
    <property type="match status" value="1"/>
</dbReference>
<dbReference type="GO" id="GO:0035556">
    <property type="term" value="P:intracellular signal transduction"/>
    <property type="evidence" value="ECO:0007669"/>
    <property type="project" value="InterPro"/>
</dbReference>
<evidence type="ECO:0000313" key="2">
    <source>
        <dbReference type="EMBL" id="QEL15382.1"/>
    </source>
</evidence>
<feature type="domain" description="Guanylate cyclase" evidence="1">
    <location>
        <begin position="445"/>
        <end position="581"/>
    </location>
</feature>
<dbReference type="RefSeq" id="WP_149110203.1">
    <property type="nucleotide sequence ID" value="NZ_CP042425.1"/>
</dbReference>
<dbReference type="InterPro" id="IPR001054">
    <property type="entry name" value="A/G_cyclase"/>
</dbReference>
<dbReference type="CDD" id="cd00060">
    <property type="entry name" value="FHA"/>
    <property type="match status" value="1"/>
</dbReference>
<protein>
    <submittedName>
        <fullName evidence="2">Adenylate/guanylate cyclase domain-containing protein</fullName>
    </submittedName>
</protein>
<dbReference type="KEGG" id="lrs:PX52LOC_02297"/>
<evidence type="ECO:0000313" key="3">
    <source>
        <dbReference type="Proteomes" id="UP000324974"/>
    </source>
</evidence>
<dbReference type="CDD" id="cd07302">
    <property type="entry name" value="CHD"/>
    <property type="match status" value="1"/>
</dbReference>
<dbReference type="GO" id="GO:0006171">
    <property type="term" value="P:cAMP biosynthetic process"/>
    <property type="evidence" value="ECO:0007669"/>
    <property type="project" value="TreeGrafter"/>
</dbReference>
<dbReference type="GO" id="GO:0004016">
    <property type="term" value="F:adenylate cyclase activity"/>
    <property type="evidence" value="ECO:0007669"/>
    <property type="project" value="UniProtKB-ARBA"/>
</dbReference>
<dbReference type="AlphaFoldDB" id="A0A5C1AC52"/>
<keyword evidence="3" id="KW-1185">Reference proteome</keyword>
<dbReference type="InterPro" id="IPR029787">
    <property type="entry name" value="Nucleotide_cyclase"/>
</dbReference>
<organism evidence="2 3">
    <name type="scientific">Limnoglobus roseus</name>
    <dbReference type="NCBI Taxonomy" id="2598579"/>
    <lineage>
        <taxon>Bacteria</taxon>
        <taxon>Pseudomonadati</taxon>
        <taxon>Planctomycetota</taxon>
        <taxon>Planctomycetia</taxon>
        <taxon>Gemmatales</taxon>
        <taxon>Gemmataceae</taxon>
        <taxon>Limnoglobus</taxon>
    </lineage>
</organism>
<reference evidence="3" key="1">
    <citation type="submission" date="2019-08" db="EMBL/GenBank/DDBJ databases">
        <title>Limnoglobus roseus gen. nov., sp. nov., a novel freshwater planctomycete with a giant genome from the family Gemmataceae.</title>
        <authorList>
            <person name="Kulichevskaya I.S."/>
            <person name="Naumoff D.G."/>
            <person name="Miroshnikov K."/>
            <person name="Ivanova A."/>
            <person name="Philippov D.A."/>
            <person name="Hakobyan A."/>
            <person name="Rijpstra I.C."/>
            <person name="Sinninghe Damste J.S."/>
            <person name="Liesack W."/>
            <person name="Dedysh S.N."/>
        </authorList>
    </citation>
    <scope>NUCLEOTIDE SEQUENCE [LARGE SCALE GENOMIC DNA]</scope>
    <source>
        <strain evidence="3">PX52</strain>
    </source>
</reference>
<dbReference type="PANTHER" id="PTHR43081:SF20">
    <property type="entry name" value="TWO-COMPONENT RESPONSE REGULATOR"/>
    <property type="match status" value="1"/>
</dbReference>
<proteinExistence type="predicted"/>
<dbReference type="PANTHER" id="PTHR43081">
    <property type="entry name" value="ADENYLATE CYCLASE, TERMINAL-DIFFERENTIATION SPECIFIC-RELATED"/>
    <property type="match status" value="1"/>
</dbReference>
<dbReference type="EMBL" id="CP042425">
    <property type="protein sequence ID" value="QEL15382.1"/>
    <property type="molecule type" value="Genomic_DNA"/>
</dbReference>
<name>A0A5C1AC52_9BACT</name>
<dbReference type="SUPFAM" id="SSF55073">
    <property type="entry name" value="Nucleotide cyclase"/>
    <property type="match status" value="1"/>
</dbReference>
<dbReference type="Gene3D" id="3.30.70.1230">
    <property type="entry name" value="Nucleotide cyclase"/>
    <property type="match status" value="1"/>
</dbReference>
<evidence type="ECO:0000259" key="1">
    <source>
        <dbReference type="PROSITE" id="PS50125"/>
    </source>
</evidence>
<gene>
    <name evidence="2" type="ORF">PX52LOC_02297</name>
</gene>
<sequence length="712" mass="77338">MPRLEATLLRPAGGSLPMWVHELEVDKEISLAQIAGMDDGRGGIVTLGVAEKDVPEIDYKNVSGHGYHALLKWDGQVLHVTRRTKPKRTTNGFLTAKGQSAPDVLELRPGDSFRIARFLFSLHPEEDSAGSLPYQTTAVKAAEVVKPQPIRPPTKFVPFDPDPSGPDLNVSIAPDQLQGFANNWAKSSTAQMAALRGDGPKKEQLELAVGEAEVLRTPLVDSDNVITGLLDIVDRFDPTRSTDALDEMFRQAVRRAVANSEAAADVVVIPAKGDPRPRGKERMPWFSRTFVRDAARKVGQNGGVLAGFWKADAGQSGVHPKFGGSPSLEGASGKGTSRQTGFAVPGWAVCAPVQVRGSDGEQLALYVSAPFPEPGRVVDLASDPGVAQAQKVVLLFAKLYAALDRMSRISVRFQEAVGFLPRPVQRLLNQPNFDQQLAPRTLDVTVLFCDLRGSCGFAAQGQDDLQAQWSGIFQNALEQMSRAINDNGGVIGGFIGDAVMGFWGWPDPLSSEVQIRKAARAALSIRENFARLRSHRHTPLSSLRIGIGLTHGPALVGKLGNFDMKKIDVFGPTVNRSARIEALTKRFGVEIIVDAAVAGGLGDPRVVDGRLRRLVSVAPAGMDEPFSIFELLPYDLDDTFGMKEAAFTAYEEALHEFEAGDAWERAGAILDRHRDRDGPSQYLYGVMADRDAAPEDWLRDERGKCYIKLADK</sequence>